<keyword evidence="10" id="KW-1185">Reference proteome</keyword>
<comment type="pathway">
    <text evidence="7">Bacterial outer membrane biogenesis; LPS lipid A biosynthesis.</text>
</comment>
<dbReference type="PANTHER" id="PTHR43378">
    <property type="entry name" value="UDP-3-O-ACYLGLUCOSAMINE N-ACYLTRANSFERASE"/>
    <property type="match status" value="1"/>
</dbReference>
<keyword evidence="6 7" id="KW-0012">Acyltransferase</keyword>
<dbReference type="NCBIfam" id="NF002060">
    <property type="entry name" value="PRK00892.1"/>
    <property type="match status" value="1"/>
</dbReference>
<dbReference type="Gene3D" id="2.160.10.10">
    <property type="entry name" value="Hexapeptide repeat proteins"/>
    <property type="match status" value="1"/>
</dbReference>
<dbReference type="InterPro" id="IPR020573">
    <property type="entry name" value="UDP_GlcNAc_AcTrfase_non-rep"/>
</dbReference>
<dbReference type="RefSeq" id="WP_207679682.1">
    <property type="nucleotide sequence ID" value="NZ_CP061800.1"/>
</dbReference>
<feature type="active site" description="Proton acceptor" evidence="7">
    <location>
        <position position="239"/>
    </location>
</feature>
<dbReference type="Proteomes" id="UP000663722">
    <property type="component" value="Chromosome"/>
</dbReference>
<dbReference type="InterPro" id="IPR011004">
    <property type="entry name" value="Trimer_LpxA-like_sf"/>
</dbReference>
<dbReference type="EC" id="2.3.1.191" evidence="7"/>
<reference evidence="9" key="1">
    <citation type="journal article" date="2021" name="Microb. Physiol.">
        <title>Proteogenomic Insights into the Physiology of Marine, Sulfate-Reducing, Filamentous Desulfonema limicola and Desulfonema magnum.</title>
        <authorList>
            <person name="Schnaars V."/>
            <person name="Wohlbrand L."/>
            <person name="Scheve S."/>
            <person name="Hinrichs C."/>
            <person name="Reinhardt R."/>
            <person name="Rabus R."/>
        </authorList>
    </citation>
    <scope>NUCLEOTIDE SEQUENCE</scope>
    <source>
        <strain evidence="9">4be13</strain>
    </source>
</reference>
<dbReference type="GO" id="GO:0009245">
    <property type="term" value="P:lipid A biosynthetic process"/>
    <property type="evidence" value="ECO:0007669"/>
    <property type="project" value="UniProtKB-UniRule"/>
</dbReference>
<dbReference type="AlphaFoldDB" id="A0A975BVV1"/>
<dbReference type="GO" id="GO:0103118">
    <property type="term" value="F:UDP-3-O-[(3R)-3-hydroxyacyl]-glucosamine N-acyltransferase activity"/>
    <property type="evidence" value="ECO:0007669"/>
    <property type="project" value="UniProtKB-EC"/>
</dbReference>
<dbReference type="PROSITE" id="PS00101">
    <property type="entry name" value="HEXAPEP_TRANSFERASES"/>
    <property type="match status" value="1"/>
</dbReference>
<dbReference type="GO" id="GO:0016410">
    <property type="term" value="F:N-acyltransferase activity"/>
    <property type="evidence" value="ECO:0007669"/>
    <property type="project" value="InterPro"/>
</dbReference>
<keyword evidence="5 7" id="KW-0443">Lipid metabolism</keyword>
<evidence type="ECO:0000313" key="10">
    <source>
        <dbReference type="Proteomes" id="UP000663722"/>
    </source>
</evidence>
<keyword evidence="4 7" id="KW-0677">Repeat</keyword>
<comment type="function">
    <text evidence="7">Catalyzes the N-acylation of UDP-3-O-acylglucosamine using 3-hydroxyacyl-ACP as the acyl donor. Is involved in the biosynthesis of lipid A, a phosphorylated glycolipid that anchors the lipopolysaccharide to the outer membrane of the cell.</text>
</comment>
<gene>
    <name evidence="7 9" type="primary">lpxD</name>
    <name evidence="9" type="ORF">dnm_083140</name>
</gene>
<keyword evidence="1 7" id="KW-0444">Lipid biosynthesis</keyword>
<keyword evidence="2 7" id="KW-0441">Lipid A biosynthesis</keyword>
<dbReference type="InterPro" id="IPR007691">
    <property type="entry name" value="LpxD"/>
</dbReference>
<dbReference type="InterPro" id="IPR001451">
    <property type="entry name" value="Hexapep"/>
</dbReference>
<protein>
    <recommendedName>
        <fullName evidence="7">UDP-3-O-acylglucosamine N-acyltransferase</fullName>
        <ecNumber evidence="7">2.3.1.191</ecNumber>
    </recommendedName>
</protein>
<dbReference type="EMBL" id="CP061800">
    <property type="protein sequence ID" value="QTA92238.1"/>
    <property type="molecule type" value="Genomic_DNA"/>
</dbReference>
<comment type="similarity">
    <text evidence="7">Belongs to the transferase hexapeptide repeat family. LpxD subfamily.</text>
</comment>
<dbReference type="HAMAP" id="MF_00523">
    <property type="entry name" value="LpxD"/>
    <property type="match status" value="1"/>
</dbReference>
<evidence type="ECO:0000256" key="4">
    <source>
        <dbReference type="ARBA" id="ARBA00022737"/>
    </source>
</evidence>
<comment type="catalytic activity">
    <reaction evidence="7">
        <text>a UDP-3-O-[(3R)-3-hydroxyacyl]-alpha-D-glucosamine + a (3R)-hydroxyacyl-[ACP] = a UDP-2-N,3-O-bis[(3R)-3-hydroxyacyl]-alpha-D-glucosamine + holo-[ACP] + H(+)</text>
        <dbReference type="Rhea" id="RHEA:53836"/>
        <dbReference type="Rhea" id="RHEA-COMP:9685"/>
        <dbReference type="Rhea" id="RHEA-COMP:9945"/>
        <dbReference type="ChEBI" id="CHEBI:15378"/>
        <dbReference type="ChEBI" id="CHEBI:64479"/>
        <dbReference type="ChEBI" id="CHEBI:78827"/>
        <dbReference type="ChEBI" id="CHEBI:137740"/>
        <dbReference type="ChEBI" id="CHEBI:137748"/>
        <dbReference type="EC" id="2.3.1.191"/>
    </reaction>
</comment>
<dbReference type="Pfam" id="PF04613">
    <property type="entry name" value="LpxD"/>
    <property type="match status" value="1"/>
</dbReference>
<comment type="subunit">
    <text evidence="7">Homotrimer.</text>
</comment>
<dbReference type="NCBIfam" id="TIGR01853">
    <property type="entry name" value="lipid_A_lpxD"/>
    <property type="match status" value="1"/>
</dbReference>
<evidence type="ECO:0000256" key="7">
    <source>
        <dbReference type="HAMAP-Rule" id="MF_00523"/>
    </source>
</evidence>
<dbReference type="PANTHER" id="PTHR43378:SF2">
    <property type="entry name" value="UDP-3-O-ACYLGLUCOSAMINE N-ACYLTRANSFERASE 1, MITOCHONDRIAL-RELATED"/>
    <property type="match status" value="1"/>
</dbReference>
<dbReference type="Gene3D" id="3.40.1390.10">
    <property type="entry name" value="MurE/MurF, N-terminal domain"/>
    <property type="match status" value="1"/>
</dbReference>
<feature type="domain" description="UDP-3-O-[3-hydroxymyristoyl] glucosamine N-acyltransferase non-repeat region" evidence="8">
    <location>
        <begin position="22"/>
        <end position="88"/>
    </location>
</feature>
<organism evidence="9 10">
    <name type="scientific">Desulfonema magnum</name>
    <dbReference type="NCBI Taxonomy" id="45655"/>
    <lineage>
        <taxon>Bacteria</taxon>
        <taxon>Pseudomonadati</taxon>
        <taxon>Thermodesulfobacteriota</taxon>
        <taxon>Desulfobacteria</taxon>
        <taxon>Desulfobacterales</taxon>
        <taxon>Desulfococcaceae</taxon>
        <taxon>Desulfonema</taxon>
    </lineage>
</organism>
<proteinExistence type="inferred from homology"/>
<dbReference type="InterPro" id="IPR018357">
    <property type="entry name" value="Hexapep_transf_CS"/>
</dbReference>
<dbReference type="CDD" id="cd03352">
    <property type="entry name" value="LbH_LpxD"/>
    <property type="match status" value="1"/>
</dbReference>
<dbReference type="SUPFAM" id="SSF51161">
    <property type="entry name" value="Trimeric LpxA-like enzymes"/>
    <property type="match status" value="1"/>
</dbReference>
<name>A0A975BVV1_9BACT</name>
<evidence type="ECO:0000259" key="8">
    <source>
        <dbReference type="Pfam" id="PF04613"/>
    </source>
</evidence>
<keyword evidence="3 7" id="KW-0808">Transferase</keyword>
<evidence type="ECO:0000313" key="9">
    <source>
        <dbReference type="EMBL" id="QTA92238.1"/>
    </source>
</evidence>
<evidence type="ECO:0000256" key="6">
    <source>
        <dbReference type="ARBA" id="ARBA00023315"/>
    </source>
</evidence>
<dbReference type="Pfam" id="PF00132">
    <property type="entry name" value="Hexapep"/>
    <property type="match status" value="2"/>
</dbReference>
<evidence type="ECO:0000256" key="3">
    <source>
        <dbReference type="ARBA" id="ARBA00022679"/>
    </source>
</evidence>
<evidence type="ECO:0000256" key="2">
    <source>
        <dbReference type="ARBA" id="ARBA00022556"/>
    </source>
</evidence>
<evidence type="ECO:0000256" key="5">
    <source>
        <dbReference type="ARBA" id="ARBA00023098"/>
    </source>
</evidence>
<dbReference type="KEGG" id="dmm:dnm_083140"/>
<sequence length="340" mass="35974">MEISLAEIAKAVDGEVRGDADKTIRGAAPFENAGCDDITYASGSKFLKKIDKTGAGAVIVPQNFLSHACSKGTVIVKNPQVAFVKTLEIFYPASAPESSINPNACIGKNFKFGKDVSIGPFVVIGDNVTLGDRVTLQPNTVIGDNVVMGNDVRVWPNVTILDRCRIGDRVTIHAGTVIGSDGFGFAPDGEKYVKIPHTGIVRIDDDVEIGAGNTIDRATFGETWIKTGVKTDNLVHIAHNVTVGENTVLVAQVGISGSVTIGKHGVLAGQAGVSGHLTIGDNVTVGPQAGLVKSVPDGETVSGSPEMPHRLWLRVYRILPKLPEIKKKLAELEKKVNALR</sequence>
<dbReference type="GO" id="GO:0016020">
    <property type="term" value="C:membrane"/>
    <property type="evidence" value="ECO:0007669"/>
    <property type="project" value="GOC"/>
</dbReference>
<evidence type="ECO:0000256" key="1">
    <source>
        <dbReference type="ARBA" id="ARBA00022516"/>
    </source>
</evidence>
<accession>A0A975BVV1</accession>